<dbReference type="Proteomes" id="UP000257080">
    <property type="component" value="Unassembled WGS sequence"/>
</dbReference>
<comment type="subcellular location">
    <subcellularLocation>
        <location evidence="1">Cell membrane</location>
        <topology evidence="1">Multi-pass membrane protein</topology>
    </subcellularLocation>
</comment>
<feature type="transmembrane region" description="Helical" evidence="6">
    <location>
        <begin position="164"/>
        <end position="189"/>
    </location>
</feature>
<feature type="transmembrane region" description="Helical" evidence="6">
    <location>
        <begin position="305"/>
        <end position="324"/>
    </location>
</feature>
<dbReference type="InterPro" id="IPR036259">
    <property type="entry name" value="MFS_trans_sf"/>
</dbReference>
<feature type="transmembrane region" description="Helical" evidence="6">
    <location>
        <begin position="34"/>
        <end position="53"/>
    </location>
</feature>
<feature type="transmembrane region" description="Helical" evidence="6">
    <location>
        <begin position="235"/>
        <end position="257"/>
    </location>
</feature>
<feature type="transmembrane region" description="Helical" evidence="6">
    <location>
        <begin position="372"/>
        <end position="392"/>
    </location>
</feature>
<feature type="transmembrane region" description="Helical" evidence="6">
    <location>
        <begin position="398"/>
        <end position="418"/>
    </location>
</feature>
<feature type="transmembrane region" description="Helical" evidence="6">
    <location>
        <begin position="195"/>
        <end position="214"/>
    </location>
</feature>
<accession>A0A3E0WA60</accession>
<dbReference type="PANTHER" id="PTHR43124:SF3">
    <property type="entry name" value="CHLORAMPHENICOL EFFLUX PUMP RV0191"/>
    <property type="match status" value="1"/>
</dbReference>
<dbReference type="Pfam" id="PF07690">
    <property type="entry name" value="MFS_1"/>
    <property type="match status" value="1"/>
</dbReference>
<dbReference type="PANTHER" id="PTHR43124">
    <property type="entry name" value="PURINE EFFLUX PUMP PBUE"/>
    <property type="match status" value="1"/>
</dbReference>
<evidence type="ECO:0000256" key="2">
    <source>
        <dbReference type="ARBA" id="ARBA00022475"/>
    </source>
</evidence>
<dbReference type="GO" id="GO:0005886">
    <property type="term" value="C:plasma membrane"/>
    <property type="evidence" value="ECO:0007669"/>
    <property type="project" value="UniProtKB-SubCell"/>
</dbReference>
<dbReference type="InterPro" id="IPR050189">
    <property type="entry name" value="MFS_Efflux_Transporters"/>
</dbReference>
<sequence length="427" mass="43582">MVGCVLAECAPSKRGLFAVTNSVKLPVVPSADAPFPYGGLFVLATAVFMSVTAEMMPTGLLPEMSADLGVSEGQIGLLVTLFAVAVVVTAVPLTALTRRFSRHSLIVAVLITVAVSSVLSALAPNYELLAVARVLGGTAHGLFWAIVGVYSAHLVPRHHIARAVAITTGGGTLAFVLGVPIATVVGHAFGWRVPFAAIGVLALCAAVLIAKLLPRVDAPAPDARSAASRNTKQRDASVPGVALLCAVVAILMVGHYAMYTYVTPYLIGRMGVPGANVGGLLFVYGVAGAVGLLLAGFVFSARPTFGVGIGLVVTGASVVVLSVWAANPFLAIPAFAVWGAAFGVIPALMQARLLHVASPAIRDTANAYYSTSFNIGIAGGALLGSVLLGAFGLESLPLGYLVLLVVAGALLWVSVIVAHRRHAATLA</sequence>
<evidence type="ECO:0000259" key="7">
    <source>
        <dbReference type="PROSITE" id="PS50850"/>
    </source>
</evidence>
<evidence type="ECO:0000313" key="9">
    <source>
        <dbReference type="Proteomes" id="UP000257080"/>
    </source>
</evidence>
<dbReference type="InterPro" id="IPR020846">
    <property type="entry name" value="MFS_dom"/>
</dbReference>
<keyword evidence="5 6" id="KW-0472">Membrane</keyword>
<dbReference type="PROSITE" id="PS50850">
    <property type="entry name" value="MFS"/>
    <property type="match status" value="1"/>
</dbReference>
<evidence type="ECO:0000256" key="6">
    <source>
        <dbReference type="SAM" id="Phobius"/>
    </source>
</evidence>
<dbReference type="Gene3D" id="1.20.1250.20">
    <property type="entry name" value="MFS general substrate transporter like domains"/>
    <property type="match status" value="1"/>
</dbReference>
<dbReference type="SUPFAM" id="SSF103473">
    <property type="entry name" value="MFS general substrate transporter"/>
    <property type="match status" value="1"/>
</dbReference>
<evidence type="ECO:0000313" key="8">
    <source>
        <dbReference type="EMBL" id="RFA25995.1"/>
    </source>
</evidence>
<proteinExistence type="predicted"/>
<feature type="transmembrane region" description="Helical" evidence="6">
    <location>
        <begin position="105"/>
        <end position="124"/>
    </location>
</feature>
<dbReference type="AlphaFoldDB" id="A0A3E0WA60"/>
<dbReference type="CDD" id="cd17324">
    <property type="entry name" value="MFS_NepI_like"/>
    <property type="match status" value="1"/>
</dbReference>
<evidence type="ECO:0000256" key="3">
    <source>
        <dbReference type="ARBA" id="ARBA00022692"/>
    </source>
</evidence>
<gene>
    <name evidence="8" type="ORF">B7R25_12135</name>
</gene>
<reference evidence="8 9" key="1">
    <citation type="submission" date="2017-04" db="EMBL/GenBank/DDBJ databases">
        <title>Comparative genome analysis of Subtercola boreus.</title>
        <authorList>
            <person name="Cho Y.-J."/>
            <person name="Cho A."/>
            <person name="Kim O.-S."/>
            <person name="Lee J.-I."/>
        </authorList>
    </citation>
    <scope>NUCLEOTIDE SEQUENCE [LARGE SCALE GENOMIC DNA]</scope>
    <source>
        <strain evidence="8 9">P28004</strain>
    </source>
</reference>
<dbReference type="InterPro" id="IPR011701">
    <property type="entry name" value="MFS"/>
</dbReference>
<feature type="transmembrane region" description="Helical" evidence="6">
    <location>
        <begin position="277"/>
        <end position="298"/>
    </location>
</feature>
<feature type="transmembrane region" description="Helical" evidence="6">
    <location>
        <begin position="330"/>
        <end position="351"/>
    </location>
</feature>
<dbReference type="GO" id="GO:0022857">
    <property type="term" value="F:transmembrane transporter activity"/>
    <property type="evidence" value="ECO:0007669"/>
    <property type="project" value="InterPro"/>
</dbReference>
<dbReference type="OrthoDB" id="2810795at2"/>
<evidence type="ECO:0000256" key="5">
    <source>
        <dbReference type="ARBA" id="ARBA00023136"/>
    </source>
</evidence>
<dbReference type="EMBL" id="NBXE01000029">
    <property type="protein sequence ID" value="RFA25995.1"/>
    <property type="molecule type" value="Genomic_DNA"/>
</dbReference>
<feature type="transmembrane region" description="Helical" evidence="6">
    <location>
        <begin position="130"/>
        <end position="152"/>
    </location>
</feature>
<feature type="transmembrane region" description="Helical" evidence="6">
    <location>
        <begin position="73"/>
        <end position="93"/>
    </location>
</feature>
<keyword evidence="3 6" id="KW-0812">Transmembrane</keyword>
<keyword evidence="2" id="KW-1003">Cell membrane</keyword>
<evidence type="ECO:0000256" key="4">
    <source>
        <dbReference type="ARBA" id="ARBA00022989"/>
    </source>
</evidence>
<organism evidence="8 9">
    <name type="scientific">Subtercola boreus</name>
    <dbReference type="NCBI Taxonomy" id="120213"/>
    <lineage>
        <taxon>Bacteria</taxon>
        <taxon>Bacillati</taxon>
        <taxon>Actinomycetota</taxon>
        <taxon>Actinomycetes</taxon>
        <taxon>Micrococcales</taxon>
        <taxon>Microbacteriaceae</taxon>
        <taxon>Subtercola</taxon>
    </lineage>
</organism>
<feature type="domain" description="Major facilitator superfamily (MFS) profile" evidence="7">
    <location>
        <begin position="39"/>
        <end position="421"/>
    </location>
</feature>
<name>A0A3E0WA60_9MICO</name>
<keyword evidence="4 6" id="KW-1133">Transmembrane helix</keyword>
<comment type="caution">
    <text evidence="8">The sequence shown here is derived from an EMBL/GenBank/DDBJ whole genome shotgun (WGS) entry which is preliminary data.</text>
</comment>
<protein>
    <submittedName>
        <fullName evidence="8">MFS transporter</fullName>
    </submittedName>
</protein>
<evidence type="ECO:0000256" key="1">
    <source>
        <dbReference type="ARBA" id="ARBA00004651"/>
    </source>
</evidence>